<keyword evidence="4" id="KW-0804">Transcription</keyword>
<gene>
    <name evidence="9" type="ORF">N7468_000620</name>
</gene>
<comment type="subcellular location">
    <subcellularLocation>
        <location evidence="1">Nucleus</location>
    </subcellularLocation>
</comment>
<protein>
    <submittedName>
        <fullName evidence="9">Fungal-specific transcription factor domain-containing protein</fullName>
    </submittedName>
</protein>
<dbReference type="CDD" id="cd00067">
    <property type="entry name" value="GAL4"/>
    <property type="match status" value="1"/>
</dbReference>
<evidence type="ECO:0000259" key="8">
    <source>
        <dbReference type="PROSITE" id="PS50048"/>
    </source>
</evidence>
<dbReference type="GeneID" id="83197220"/>
<dbReference type="PANTHER" id="PTHR37534">
    <property type="entry name" value="TRANSCRIPTIONAL ACTIVATOR PROTEIN UGA3"/>
    <property type="match status" value="1"/>
</dbReference>
<dbReference type="InterPro" id="IPR021858">
    <property type="entry name" value="Fun_TF"/>
</dbReference>
<dbReference type="AlphaFoldDB" id="A0A9W9TZ17"/>
<dbReference type="InterPro" id="IPR001138">
    <property type="entry name" value="Zn2Cys6_DnaBD"/>
</dbReference>
<dbReference type="GO" id="GO:0005634">
    <property type="term" value="C:nucleus"/>
    <property type="evidence" value="ECO:0007669"/>
    <property type="project" value="UniProtKB-SubCell"/>
</dbReference>
<sequence>MESDGLSLSQMNRSSNGCWTCRLRRKKCDERQPVCDACAALYITCYYNQERPEWMDAGVQQEEMAQRIKRQVKDNAHRRRWERVVNSAGIHNIPPSTDVSDGVSEMPPMPSRGQVSQTNDLTVNSSNSSEDTGLSSTEISPWQENRPGCLSFQTEQVLWNRSDNIFLMFYLDTLVPFLFPFYRPSAFEGGKAWILEMMNSSPVAKQAMLCQSSYFFSLTRNAFDHARICEITAMKTKDAFETLRRAIQVLLDSNIKDHIHGAARILASIMHLQRYEIAILSFKNCQVHITASLAIFKQLLEYVGFGPGFGPTASFNAVLNLLGPPTCITPTLNVPIPSAEQAAFRFASALLILDDIISSTAPINLETAVGCQNWVLLEIGEVAALDAWKQKCRKAGNLDVMNLVQRAKLIKESLEMQLTRLESNRGTAVAEEPSIFGFLAVEGGTSIAPSTSQTSQVTRVWGHAALLYLSAVVSGCQPANLEVQYHVSKVLDILTREISPPTLLRTMVWPFCVAGCVCDSRQEARFRDLAKGLQPTSIFGPVQRALEIMENAWRHRNSETTKEWDLAAWFRSLGDPVLLV</sequence>
<keyword evidence="6" id="KW-0175">Coiled coil</keyword>
<evidence type="ECO:0000256" key="6">
    <source>
        <dbReference type="SAM" id="Coils"/>
    </source>
</evidence>
<reference evidence="9" key="1">
    <citation type="submission" date="2022-11" db="EMBL/GenBank/DDBJ databases">
        <authorList>
            <person name="Petersen C."/>
        </authorList>
    </citation>
    <scope>NUCLEOTIDE SEQUENCE</scope>
    <source>
        <strain evidence="9">IBT 19713</strain>
    </source>
</reference>
<dbReference type="GO" id="GO:0003677">
    <property type="term" value="F:DNA binding"/>
    <property type="evidence" value="ECO:0007669"/>
    <property type="project" value="UniProtKB-KW"/>
</dbReference>
<feature type="compositionally biased region" description="Polar residues" evidence="7">
    <location>
        <begin position="113"/>
        <end position="142"/>
    </location>
</feature>
<dbReference type="InterPro" id="IPR036864">
    <property type="entry name" value="Zn2-C6_fun-type_DNA-bd_sf"/>
</dbReference>
<keyword evidence="10" id="KW-1185">Reference proteome</keyword>
<name>A0A9W9TZ17_9EURO</name>
<dbReference type="GO" id="GO:0000981">
    <property type="term" value="F:DNA-binding transcription factor activity, RNA polymerase II-specific"/>
    <property type="evidence" value="ECO:0007669"/>
    <property type="project" value="InterPro"/>
</dbReference>
<keyword evidence="3" id="KW-0238">DNA-binding</keyword>
<feature type="region of interest" description="Disordered" evidence="7">
    <location>
        <begin position="92"/>
        <end position="142"/>
    </location>
</feature>
<dbReference type="Gene3D" id="4.10.240.10">
    <property type="entry name" value="Zn(2)-C6 fungal-type DNA-binding domain"/>
    <property type="match status" value="1"/>
</dbReference>
<feature type="domain" description="Zn(2)-C6 fungal-type" evidence="8">
    <location>
        <begin position="17"/>
        <end position="47"/>
    </location>
</feature>
<dbReference type="Proteomes" id="UP001150941">
    <property type="component" value="Unassembled WGS sequence"/>
</dbReference>
<dbReference type="PROSITE" id="PS00463">
    <property type="entry name" value="ZN2_CY6_FUNGAL_1"/>
    <property type="match status" value="1"/>
</dbReference>
<evidence type="ECO:0000256" key="5">
    <source>
        <dbReference type="ARBA" id="ARBA00023242"/>
    </source>
</evidence>
<keyword evidence="5" id="KW-0539">Nucleus</keyword>
<evidence type="ECO:0000313" key="10">
    <source>
        <dbReference type="Proteomes" id="UP001150941"/>
    </source>
</evidence>
<feature type="coiled-coil region" evidence="6">
    <location>
        <begin position="404"/>
        <end position="431"/>
    </location>
</feature>
<accession>A0A9W9TZ17</accession>
<dbReference type="Pfam" id="PF00172">
    <property type="entry name" value="Zn_clus"/>
    <property type="match status" value="1"/>
</dbReference>
<dbReference type="RefSeq" id="XP_058335948.1">
    <property type="nucleotide sequence ID" value="XM_058469917.1"/>
</dbReference>
<dbReference type="OrthoDB" id="5213892at2759"/>
<dbReference type="EMBL" id="JAPQKS010000001">
    <property type="protein sequence ID" value="KAJ5249169.1"/>
    <property type="molecule type" value="Genomic_DNA"/>
</dbReference>
<dbReference type="GO" id="GO:0008270">
    <property type="term" value="F:zinc ion binding"/>
    <property type="evidence" value="ECO:0007669"/>
    <property type="project" value="InterPro"/>
</dbReference>
<keyword evidence="2" id="KW-0805">Transcription regulation</keyword>
<evidence type="ECO:0000256" key="1">
    <source>
        <dbReference type="ARBA" id="ARBA00004123"/>
    </source>
</evidence>
<dbReference type="SUPFAM" id="SSF57701">
    <property type="entry name" value="Zn2/Cys6 DNA-binding domain"/>
    <property type="match status" value="1"/>
</dbReference>
<evidence type="ECO:0000256" key="3">
    <source>
        <dbReference type="ARBA" id="ARBA00023125"/>
    </source>
</evidence>
<dbReference type="PANTHER" id="PTHR37534:SF20">
    <property type="entry name" value="PRO1A C6 ZINK-FINGER PROTEIN"/>
    <property type="match status" value="1"/>
</dbReference>
<evidence type="ECO:0000256" key="7">
    <source>
        <dbReference type="SAM" id="MobiDB-lite"/>
    </source>
</evidence>
<dbReference type="PROSITE" id="PS50048">
    <property type="entry name" value="ZN2_CY6_FUNGAL_2"/>
    <property type="match status" value="1"/>
</dbReference>
<dbReference type="SMART" id="SM00066">
    <property type="entry name" value="GAL4"/>
    <property type="match status" value="1"/>
</dbReference>
<evidence type="ECO:0000313" key="9">
    <source>
        <dbReference type="EMBL" id="KAJ5249169.1"/>
    </source>
</evidence>
<evidence type="ECO:0000256" key="4">
    <source>
        <dbReference type="ARBA" id="ARBA00023163"/>
    </source>
</evidence>
<dbReference type="Pfam" id="PF11951">
    <property type="entry name" value="Fungal_trans_2"/>
    <property type="match status" value="1"/>
</dbReference>
<comment type="caution">
    <text evidence="9">The sequence shown here is derived from an EMBL/GenBank/DDBJ whole genome shotgun (WGS) entry which is preliminary data.</text>
</comment>
<proteinExistence type="predicted"/>
<evidence type="ECO:0000256" key="2">
    <source>
        <dbReference type="ARBA" id="ARBA00023015"/>
    </source>
</evidence>
<reference evidence="9" key="2">
    <citation type="journal article" date="2023" name="IMA Fungus">
        <title>Comparative genomic study of the Penicillium genus elucidates a diverse pangenome and 15 lateral gene transfer events.</title>
        <authorList>
            <person name="Petersen C."/>
            <person name="Sorensen T."/>
            <person name="Nielsen M.R."/>
            <person name="Sondergaard T.E."/>
            <person name="Sorensen J.L."/>
            <person name="Fitzpatrick D.A."/>
            <person name="Frisvad J.C."/>
            <person name="Nielsen K.L."/>
        </authorList>
    </citation>
    <scope>NUCLEOTIDE SEQUENCE</scope>
    <source>
        <strain evidence="9">IBT 19713</strain>
    </source>
</reference>
<organism evidence="9 10">
    <name type="scientific">Penicillium chermesinum</name>
    <dbReference type="NCBI Taxonomy" id="63820"/>
    <lineage>
        <taxon>Eukaryota</taxon>
        <taxon>Fungi</taxon>
        <taxon>Dikarya</taxon>
        <taxon>Ascomycota</taxon>
        <taxon>Pezizomycotina</taxon>
        <taxon>Eurotiomycetes</taxon>
        <taxon>Eurotiomycetidae</taxon>
        <taxon>Eurotiales</taxon>
        <taxon>Aspergillaceae</taxon>
        <taxon>Penicillium</taxon>
    </lineage>
</organism>